<accession>A0AC60P6I8</accession>
<keyword evidence="2" id="KW-1185">Reference proteome</keyword>
<evidence type="ECO:0000313" key="2">
    <source>
        <dbReference type="Proteomes" id="UP000805193"/>
    </source>
</evidence>
<protein>
    <submittedName>
        <fullName evidence="1">Uncharacterized protein</fullName>
    </submittedName>
</protein>
<feature type="non-terminal residue" evidence="1">
    <location>
        <position position="1"/>
    </location>
</feature>
<gene>
    <name evidence="1" type="ORF">HPB47_007903</name>
</gene>
<dbReference type="EMBL" id="JABSTQ010011131">
    <property type="protein sequence ID" value="KAG0414932.1"/>
    <property type="molecule type" value="Genomic_DNA"/>
</dbReference>
<organism evidence="1 2">
    <name type="scientific">Ixodes persulcatus</name>
    <name type="common">Taiga tick</name>
    <dbReference type="NCBI Taxonomy" id="34615"/>
    <lineage>
        <taxon>Eukaryota</taxon>
        <taxon>Metazoa</taxon>
        <taxon>Ecdysozoa</taxon>
        <taxon>Arthropoda</taxon>
        <taxon>Chelicerata</taxon>
        <taxon>Arachnida</taxon>
        <taxon>Acari</taxon>
        <taxon>Parasitiformes</taxon>
        <taxon>Ixodida</taxon>
        <taxon>Ixodoidea</taxon>
        <taxon>Ixodidae</taxon>
        <taxon>Ixodinae</taxon>
        <taxon>Ixodes</taxon>
    </lineage>
</organism>
<comment type="caution">
    <text evidence="1">The sequence shown here is derived from an EMBL/GenBank/DDBJ whole genome shotgun (WGS) entry which is preliminary data.</text>
</comment>
<dbReference type="Proteomes" id="UP000805193">
    <property type="component" value="Unassembled WGS sequence"/>
</dbReference>
<reference evidence="1 2" key="1">
    <citation type="journal article" date="2020" name="Cell">
        <title>Large-Scale Comparative Analyses of Tick Genomes Elucidate Their Genetic Diversity and Vector Capacities.</title>
        <authorList>
            <consortium name="Tick Genome and Microbiome Consortium (TIGMIC)"/>
            <person name="Jia N."/>
            <person name="Wang J."/>
            <person name="Shi W."/>
            <person name="Du L."/>
            <person name="Sun Y."/>
            <person name="Zhan W."/>
            <person name="Jiang J.F."/>
            <person name="Wang Q."/>
            <person name="Zhang B."/>
            <person name="Ji P."/>
            <person name="Bell-Sakyi L."/>
            <person name="Cui X.M."/>
            <person name="Yuan T.T."/>
            <person name="Jiang B.G."/>
            <person name="Yang W.F."/>
            <person name="Lam T.T."/>
            <person name="Chang Q.C."/>
            <person name="Ding S.J."/>
            <person name="Wang X.J."/>
            <person name="Zhu J.G."/>
            <person name="Ruan X.D."/>
            <person name="Zhao L."/>
            <person name="Wei J.T."/>
            <person name="Ye R.Z."/>
            <person name="Que T.C."/>
            <person name="Du C.H."/>
            <person name="Zhou Y.H."/>
            <person name="Cheng J.X."/>
            <person name="Dai P.F."/>
            <person name="Guo W.B."/>
            <person name="Han X.H."/>
            <person name="Huang E.J."/>
            <person name="Li L.F."/>
            <person name="Wei W."/>
            <person name="Gao Y.C."/>
            <person name="Liu J.Z."/>
            <person name="Shao H.Z."/>
            <person name="Wang X."/>
            <person name="Wang C.C."/>
            <person name="Yang T.C."/>
            <person name="Huo Q.B."/>
            <person name="Li W."/>
            <person name="Chen H.Y."/>
            <person name="Chen S.E."/>
            <person name="Zhou L.G."/>
            <person name="Ni X.B."/>
            <person name="Tian J.H."/>
            <person name="Sheng Y."/>
            <person name="Liu T."/>
            <person name="Pan Y.S."/>
            <person name="Xia L.Y."/>
            <person name="Li J."/>
            <person name="Zhao F."/>
            <person name="Cao W.C."/>
        </authorList>
    </citation>
    <scope>NUCLEOTIDE SEQUENCE [LARGE SCALE GENOMIC DNA]</scope>
    <source>
        <strain evidence="1">Iper-2018</strain>
    </source>
</reference>
<evidence type="ECO:0000313" key="1">
    <source>
        <dbReference type="EMBL" id="KAG0414932.1"/>
    </source>
</evidence>
<sequence>AEYLLLAEVAPVAELAELRETSLPRLSKRTAALAWCVLVRRDAQLRTPFQEFGAQNPISPQMVPVDNGAGGRFVYSQGVQQQSLEAVLRCVLRYLQKLNLLRKISMAAAKTTVEPVVPALYHVCRSSF</sequence>
<proteinExistence type="predicted"/>
<name>A0AC60P6I8_IXOPE</name>